<dbReference type="OrthoDB" id="6591885at2759"/>
<dbReference type="EMBL" id="NBSH01000005">
    <property type="protein sequence ID" value="ORX37720.1"/>
    <property type="molecule type" value="Genomic_DNA"/>
</dbReference>
<dbReference type="GeneID" id="33557347"/>
<feature type="domain" description="Proteasome activator PA28 C-terminal" evidence="3">
    <location>
        <begin position="3"/>
        <end position="118"/>
    </location>
</feature>
<organism evidence="4 5">
    <name type="scientific">Kockovaella imperatae</name>
    <dbReference type="NCBI Taxonomy" id="4999"/>
    <lineage>
        <taxon>Eukaryota</taxon>
        <taxon>Fungi</taxon>
        <taxon>Dikarya</taxon>
        <taxon>Basidiomycota</taxon>
        <taxon>Agaricomycotina</taxon>
        <taxon>Tremellomycetes</taxon>
        <taxon>Tremellales</taxon>
        <taxon>Cuniculitremaceae</taxon>
        <taxon>Kockovaella</taxon>
    </lineage>
</organism>
<dbReference type="GO" id="GO:0005654">
    <property type="term" value="C:nucleoplasm"/>
    <property type="evidence" value="ECO:0007669"/>
    <property type="project" value="TreeGrafter"/>
</dbReference>
<dbReference type="RefSeq" id="XP_021871707.1">
    <property type="nucleotide sequence ID" value="XM_022015538.1"/>
</dbReference>
<evidence type="ECO:0000256" key="2">
    <source>
        <dbReference type="ARBA" id="ARBA00022942"/>
    </source>
</evidence>
<dbReference type="STRING" id="4999.A0A1Y1UI38"/>
<dbReference type="GO" id="GO:0005737">
    <property type="term" value="C:cytoplasm"/>
    <property type="evidence" value="ECO:0007669"/>
    <property type="project" value="TreeGrafter"/>
</dbReference>
<keyword evidence="5" id="KW-1185">Reference proteome</keyword>
<dbReference type="GO" id="GO:0008537">
    <property type="term" value="C:proteasome activator complex"/>
    <property type="evidence" value="ECO:0007669"/>
    <property type="project" value="InterPro"/>
</dbReference>
<evidence type="ECO:0000259" key="3">
    <source>
        <dbReference type="Pfam" id="PF02252"/>
    </source>
</evidence>
<dbReference type="InterPro" id="IPR003186">
    <property type="entry name" value="PA28_C"/>
</dbReference>
<accession>A0A1Y1UI38</accession>
<gene>
    <name evidence="4" type="ORF">BD324DRAFT_622996</name>
</gene>
<dbReference type="InterPro" id="IPR036997">
    <property type="entry name" value="PA28_C_sf"/>
</dbReference>
<evidence type="ECO:0000313" key="4">
    <source>
        <dbReference type="EMBL" id="ORX37720.1"/>
    </source>
</evidence>
<dbReference type="InParanoid" id="A0A1Y1UI38"/>
<dbReference type="PANTHER" id="PTHR10660:SF2">
    <property type="entry name" value="LD45860P"/>
    <property type="match status" value="1"/>
</dbReference>
<dbReference type="SUPFAM" id="SSF47216">
    <property type="entry name" value="Proteasome activator"/>
    <property type="match status" value="1"/>
</dbReference>
<name>A0A1Y1UI38_9TREE</name>
<dbReference type="GO" id="GO:0061133">
    <property type="term" value="F:endopeptidase activator activity"/>
    <property type="evidence" value="ECO:0007669"/>
    <property type="project" value="TreeGrafter"/>
</dbReference>
<protein>
    <submittedName>
        <fullName evidence="4">Proteasome activator pa28</fullName>
    </submittedName>
</protein>
<keyword evidence="2 4" id="KW-0647">Proteasome</keyword>
<dbReference type="InterPro" id="IPR036252">
    <property type="entry name" value="Proteasome_activ_sf"/>
</dbReference>
<dbReference type="GO" id="GO:2000045">
    <property type="term" value="P:regulation of G1/S transition of mitotic cell cycle"/>
    <property type="evidence" value="ECO:0007669"/>
    <property type="project" value="TreeGrafter"/>
</dbReference>
<dbReference type="Gene3D" id="1.20.120.180">
    <property type="entry name" value="Proteasome activator pa28, C-terminal domain"/>
    <property type="match status" value="1"/>
</dbReference>
<sequence length="125" mass="14515">MIVQDLRVWLELEIPLIEDGNSFGADVQSHLLRELTEAYKRSNGFQNGARTHYLDRLKLTQDWVKYPNLMDFPAAIAASDRFDHVLLRSYFRSILTIYGGLLTKFERNWEKVVNPKGGSYRGGMY</sequence>
<evidence type="ECO:0000313" key="5">
    <source>
        <dbReference type="Proteomes" id="UP000193218"/>
    </source>
</evidence>
<dbReference type="Pfam" id="PF02252">
    <property type="entry name" value="PA28_C"/>
    <property type="match status" value="1"/>
</dbReference>
<dbReference type="GO" id="GO:0061136">
    <property type="term" value="P:regulation of proteasomal protein catabolic process"/>
    <property type="evidence" value="ECO:0007669"/>
    <property type="project" value="TreeGrafter"/>
</dbReference>
<dbReference type="Proteomes" id="UP000193218">
    <property type="component" value="Unassembled WGS sequence"/>
</dbReference>
<comment type="similarity">
    <text evidence="1">Belongs to the PA28 family.</text>
</comment>
<evidence type="ECO:0000256" key="1">
    <source>
        <dbReference type="ARBA" id="ARBA00005883"/>
    </source>
</evidence>
<dbReference type="AlphaFoldDB" id="A0A1Y1UI38"/>
<dbReference type="InterPro" id="IPR009077">
    <property type="entry name" value="Proteasome_activ_PA28"/>
</dbReference>
<proteinExistence type="inferred from homology"/>
<dbReference type="PANTHER" id="PTHR10660">
    <property type="entry name" value="PROTEASOME REGULATOR PA28"/>
    <property type="match status" value="1"/>
</dbReference>
<comment type="caution">
    <text evidence="4">The sequence shown here is derived from an EMBL/GenBank/DDBJ whole genome shotgun (WGS) entry which is preliminary data.</text>
</comment>
<reference evidence="4 5" key="1">
    <citation type="submission" date="2017-03" db="EMBL/GenBank/DDBJ databases">
        <title>Widespread Adenine N6-methylation of Active Genes in Fungi.</title>
        <authorList>
            <consortium name="DOE Joint Genome Institute"/>
            <person name="Mondo S.J."/>
            <person name="Dannebaum R.O."/>
            <person name="Kuo R.C."/>
            <person name="Louie K.B."/>
            <person name="Bewick A.J."/>
            <person name="Labutti K."/>
            <person name="Haridas S."/>
            <person name="Kuo A."/>
            <person name="Salamov A."/>
            <person name="Ahrendt S.R."/>
            <person name="Lau R."/>
            <person name="Bowen B.P."/>
            <person name="Lipzen A."/>
            <person name="Sullivan W."/>
            <person name="Andreopoulos W.B."/>
            <person name="Clum A."/>
            <person name="Lindquist E."/>
            <person name="Daum C."/>
            <person name="Northen T.R."/>
            <person name="Ramamoorthy G."/>
            <person name="Schmitz R.J."/>
            <person name="Gryganskyi A."/>
            <person name="Culley D."/>
            <person name="Magnuson J."/>
            <person name="James T.Y."/>
            <person name="O'Malley M.A."/>
            <person name="Stajich J.E."/>
            <person name="Spatafora J.W."/>
            <person name="Visel A."/>
            <person name="Grigoriev I.V."/>
        </authorList>
    </citation>
    <scope>NUCLEOTIDE SEQUENCE [LARGE SCALE GENOMIC DNA]</scope>
    <source>
        <strain evidence="4 5">NRRL Y-17943</strain>
    </source>
</reference>